<dbReference type="PRINTS" id="PR00508">
    <property type="entry name" value="S21N4MTFRASE"/>
</dbReference>
<dbReference type="GO" id="GO:0003677">
    <property type="term" value="F:DNA binding"/>
    <property type="evidence" value="ECO:0007669"/>
    <property type="project" value="InterPro"/>
</dbReference>
<keyword evidence="4" id="KW-0680">Restriction system</keyword>
<dbReference type="GO" id="GO:0009307">
    <property type="term" value="P:DNA restriction-modification system"/>
    <property type="evidence" value="ECO:0007669"/>
    <property type="project" value="UniProtKB-KW"/>
</dbReference>
<feature type="domain" description="DNA methylase N-4/N-6" evidence="5">
    <location>
        <begin position="360"/>
        <end position="678"/>
    </location>
</feature>
<evidence type="ECO:0000256" key="1">
    <source>
        <dbReference type="ARBA" id="ARBA00006594"/>
    </source>
</evidence>
<dbReference type="InterPro" id="IPR029063">
    <property type="entry name" value="SAM-dependent_MTases_sf"/>
</dbReference>
<reference evidence="7 8" key="1">
    <citation type="submission" date="2017-05" db="EMBL/GenBank/DDBJ databases">
        <title>Genome sequence of Pediococcus pentosaceus strain SRCM100892.</title>
        <authorList>
            <person name="Cho S.H."/>
        </authorList>
    </citation>
    <scope>NUCLEOTIDE SEQUENCE [LARGE SCALE GENOMIC DNA]</scope>
    <source>
        <strain evidence="7 8">SRCM100892</strain>
        <plasmid evidence="8">Plasmid ppc892-2</plasmid>
    </source>
</reference>
<name>A0A1Y0VSS9_PEDPE</name>
<evidence type="ECO:0000313" key="7">
    <source>
        <dbReference type="EMBL" id="ARW18678.1"/>
    </source>
</evidence>
<evidence type="ECO:0000259" key="5">
    <source>
        <dbReference type="Pfam" id="PF01555"/>
    </source>
</evidence>
<evidence type="ECO:0000256" key="2">
    <source>
        <dbReference type="ARBA" id="ARBA00022603"/>
    </source>
</evidence>
<proteinExistence type="inferred from homology"/>
<comment type="similarity">
    <text evidence="1">Belongs to the N(4)/N(6)-methyltransferase family.</text>
</comment>
<sequence length="817" mass="94700">MPNSNINESVWKTLIDCETFLKIIPCSHGPHLAREKTATALKTSCLIYYTVELSIVLGQSVKNTATAENKGYDAGKKISGIKRHLAVDIIRANVFDRDGVSVMIALYANDLRDVLVDGANSWQRLFTQKFIVMYYYKEIIKYSSYSRKRKFINRRIDMQIKTKIMEQVKTVLHQFGTKYMTEGGVLKRNTVINDLDKYDRDLITALLSNQLIYDEYTEKIADAEVFKLNQFINVFEYKEFWEDSFTKYANRIGLTSDDKFISDSSDVVLDFPYKDAVLKAGMNKEDVDSEVGGDEPFLNETLAHSEISELFEPKILVNAKRHDKDGEHDATYFNDQDNLIIKGNNLIALHSIENRYAGKIKMVYLDPPYNTGSDSFEYNDQFSRSAWLTFIKNRVEIAKKLLTNDGVILIQTSFHQYPYLRVLLDNILGEDCHQFDLNVLVRHPDRALTADKPFNDVMEYTLIYSRQNDFQMPRKIEKKTPDKYDRVVTVADHQDEVLELGNKKVDVFLPEHTNIKKVEPATDNLHRETIRGSIREKNSSGRFYVAYLENLRGKYPPRTIFRVPDMGDDSLGYRYFELPKSSKIKNGAYYQGMPTSSDVTKKPYPNFINMVEPYNQANNQGIYSFRNGKKPEEFIQYLINIFTNEHDIVLDFFMGSATTQAVALKMHRRFIGIEQMNYINTVSVLRLQKVIDGEQGGISKNVSWQGGGSFVYAELMKKNQGFLNDLERAQNVDKLNEVYQRMKDGADLDFRVDLEKYENDPKRKELSFDEQKRLLIKMLDKNQLYYNEANIDDADVRDLISDSDYRFNKSFYGKESE</sequence>
<dbReference type="GO" id="GO:0008170">
    <property type="term" value="F:N-methyltransferase activity"/>
    <property type="evidence" value="ECO:0007669"/>
    <property type="project" value="InterPro"/>
</dbReference>
<keyword evidence="3" id="KW-0808">Transferase</keyword>
<evidence type="ECO:0000313" key="8">
    <source>
        <dbReference type="Proteomes" id="UP000196118"/>
    </source>
</evidence>
<dbReference type="Pfam" id="PF01555">
    <property type="entry name" value="N6_N4_Mtase"/>
    <property type="match status" value="1"/>
</dbReference>
<dbReference type="GO" id="GO:0032259">
    <property type="term" value="P:methylation"/>
    <property type="evidence" value="ECO:0007669"/>
    <property type="project" value="UniProtKB-KW"/>
</dbReference>
<dbReference type="SUPFAM" id="SSF53335">
    <property type="entry name" value="S-adenosyl-L-methionine-dependent methyltransferases"/>
    <property type="match status" value="1"/>
</dbReference>
<keyword evidence="7" id="KW-0614">Plasmid</keyword>
<dbReference type="AlphaFoldDB" id="A0A1Y0VSS9"/>
<dbReference type="Pfam" id="PF12564">
    <property type="entry name" value="TypeIII_RM_meth"/>
    <property type="match status" value="1"/>
</dbReference>
<dbReference type="InterPro" id="IPR001091">
    <property type="entry name" value="RM_Methyltransferase"/>
</dbReference>
<dbReference type="Gene3D" id="3.40.50.150">
    <property type="entry name" value="Vaccinia Virus protein VP39"/>
    <property type="match status" value="1"/>
</dbReference>
<dbReference type="PROSITE" id="PS00092">
    <property type="entry name" value="N6_MTASE"/>
    <property type="match status" value="1"/>
</dbReference>
<dbReference type="InterPro" id="IPR002941">
    <property type="entry name" value="DNA_methylase_N4/N6"/>
</dbReference>
<dbReference type="Proteomes" id="UP000196118">
    <property type="component" value="Plasmid pPC892-2"/>
</dbReference>
<dbReference type="InterPro" id="IPR002052">
    <property type="entry name" value="DNA_methylase_N6_adenine_CS"/>
</dbReference>
<keyword evidence="2" id="KW-0489">Methyltransferase</keyword>
<feature type="domain" description="Type III restriction/modification enzyme methylation subunit" evidence="6">
    <location>
        <begin position="199"/>
        <end position="254"/>
    </location>
</feature>
<geneLocation type="plasmid" evidence="8">
    <name>ppc892-2</name>
</geneLocation>
<accession>A0A1Y0VSS9</accession>
<dbReference type="InterPro" id="IPR022221">
    <property type="entry name" value="TypeIII_RM_meth"/>
</dbReference>
<gene>
    <name evidence="7" type="ORF">S100892_00072</name>
</gene>
<evidence type="ECO:0000256" key="3">
    <source>
        <dbReference type="ARBA" id="ARBA00022679"/>
    </source>
</evidence>
<evidence type="ECO:0000256" key="4">
    <source>
        <dbReference type="ARBA" id="ARBA00022747"/>
    </source>
</evidence>
<evidence type="ECO:0000259" key="6">
    <source>
        <dbReference type="Pfam" id="PF12564"/>
    </source>
</evidence>
<organism evidence="7 8">
    <name type="scientific">Pediococcus pentosaceus</name>
    <dbReference type="NCBI Taxonomy" id="1255"/>
    <lineage>
        <taxon>Bacteria</taxon>
        <taxon>Bacillati</taxon>
        <taxon>Bacillota</taxon>
        <taxon>Bacilli</taxon>
        <taxon>Lactobacillales</taxon>
        <taxon>Lactobacillaceae</taxon>
        <taxon>Pediococcus</taxon>
    </lineage>
</organism>
<protein>
    <submittedName>
        <fullName evidence="7">Uncharacterized protein</fullName>
    </submittedName>
</protein>
<dbReference type="EMBL" id="CP021472">
    <property type="protein sequence ID" value="ARW18678.1"/>
    <property type="molecule type" value="Genomic_DNA"/>
</dbReference>